<dbReference type="PANTHER" id="PTHR32243">
    <property type="entry name" value="MALTOSE TRANSPORT SYSTEM PERMEASE-RELATED"/>
    <property type="match status" value="1"/>
</dbReference>
<evidence type="ECO:0000256" key="5">
    <source>
        <dbReference type="ARBA" id="ARBA00022989"/>
    </source>
</evidence>
<feature type="transmembrane region" description="Helical" evidence="7">
    <location>
        <begin position="44"/>
        <end position="66"/>
    </location>
</feature>
<feature type="domain" description="ABC transmembrane type-1" evidence="8">
    <location>
        <begin position="42"/>
        <end position="233"/>
    </location>
</feature>
<evidence type="ECO:0000313" key="9">
    <source>
        <dbReference type="EMBL" id="MBE3001022.1"/>
    </source>
</evidence>
<name>A0ABR9PB20_9ACTN</name>
<feature type="transmembrane region" description="Helical" evidence="7">
    <location>
        <begin position="214"/>
        <end position="233"/>
    </location>
</feature>
<dbReference type="PANTHER" id="PTHR32243:SF18">
    <property type="entry name" value="INNER MEMBRANE ABC TRANSPORTER PERMEASE PROTEIN YCJP"/>
    <property type="match status" value="1"/>
</dbReference>
<organism evidence="9 10">
    <name type="scientific">Nocardiopsis coralli</name>
    <dbReference type="NCBI Taxonomy" id="2772213"/>
    <lineage>
        <taxon>Bacteria</taxon>
        <taxon>Bacillati</taxon>
        <taxon>Actinomycetota</taxon>
        <taxon>Actinomycetes</taxon>
        <taxon>Streptosporangiales</taxon>
        <taxon>Nocardiopsidaceae</taxon>
        <taxon>Nocardiopsis</taxon>
    </lineage>
</organism>
<dbReference type="Proteomes" id="UP000806528">
    <property type="component" value="Unassembled WGS sequence"/>
</dbReference>
<dbReference type="SUPFAM" id="SSF161098">
    <property type="entry name" value="MetI-like"/>
    <property type="match status" value="1"/>
</dbReference>
<keyword evidence="2 7" id="KW-0813">Transport</keyword>
<keyword evidence="10" id="KW-1185">Reference proteome</keyword>
<feature type="transmembrane region" description="Helical" evidence="7">
    <location>
        <begin position="154"/>
        <end position="176"/>
    </location>
</feature>
<dbReference type="Pfam" id="PF00528">
    <property type="entry name" value="BPD_transp_1"/>
    <property type="match status" value="1"/>
</dbReference>
<dbReference type="InterPro" id="IPR050901">
    <property type="entry name" value="BP-dep_ABC_trans_perm"/>
</dbReference>
<evidence type="ECO:0000256" key="3">
    <source>
        <dbReference type="ARBA" id="ARBA00022475"/>
    </source>
</evidence>
<keyword evidence="6 7" id="KW-0472">Membrane</keyword>
<keyword evidence="4 7" id="KW-0812">Transmembrane</keyword>
<keyword evidence="5 7" id="KW-1133">Transmembrane helix</keyword>
<evidence type="ECO:0000256" key="7">
    <source>
        <dbReference type="RuleBase" id="RU363032"/>
    </source>
</evidence>
<evidence type="ECO:0000256" key="2">
    <source>
        <dbReference type="ARBA" id="ARBA00022448"/>
    </source>
</evidence>
<dbReference type="InterPro" id="IPR035906">
    <property type="entry name" value="MetI-like_sf"/>
</dbReference>
<dbReference type="InterPro" id="IPR000515">
    <property type="entry name" value="MetI-like"/>
</dbReference>
<feature type="transmembrane region" description="Helical" evidence="7">
    <location>
        <begin position="110"/>
        <end position="133"/>
    </location>
</feature>
<reference evidence="9 10" key="1">
    <citation type="submission" date="2020-09" db="EMBL/GenBank/DDBJ databases">
        <title>Diversity and distribution of actinomycetes associated with coral in the coast of Hainan.</title>
        <authorList>
            <person name="Li F."/>
        </authorList>
    </citation>
    <scope>NUCLEOTIDE SEQUENCE [LARGE SCALE GENOMIC DNA]</scope>
    <source>
        <strain evidence="9 10">HNM0947</strain>
    </source>
</reference>
<dbReference type="Gene3D" id="1.10.3720.10">
    <property type="entry name" value="MetI-like"/>
    <property type="match status" value="1"/>
</dbReference>
<evidence type="ECO:0000256" key="1">
    <source>
        <dbReference type="ARBA" id="ARBA00004651"/>
    </source>
</evidence>
<accession>A0ABR9PB20</accession>
<comment type="similarity">
    <text evidence="7">Belongs to the binding-protein-dependent transport system permease family.</text>
</comment>
<evidence type="ECO:0000259" key="8">
    <source>
        <dbReference type="PROSITE" id="PS50928"/>
    </source>
</evidence>
<evidence type="ECO:0000313" key="10">
    <source>
        <dbReference type="Proteomes" id="UP000806528"/>
    </source>
</evidence>
<dbReference type="PROSITE" id="PS50928">
    <property type="entry name" value="ABC_TM1"/>
    <property type="match status" value="1"/>
</dbReference>
<evidence type="ECO:0000256" key="6">
    <source>
        <dbReference type="ARBA" id="ARBA00023136"/>
    </source>
</evidence>
<comment type="subcellular location">
    <subcellularLocation>
        <location evidence="1 7">Cell membrane</location>
        <topology evidence="1 7">Multi-pass membrane protein</topology>
    </subcellularLocation>
</comment>
<feature type="transmembrane region" description="Helical" evidence="7">
    <location>
        <begin position="78"/>
        <end position="98"/>
    </location>
</feature>
<protein>
    <submittedName>
        <fullName evidence="9">Carbohydrate ABC transporter permease</fullName>
    </submittedName>
</protein>
<comment type="caution">
    <text evidence="9">The sequence shown here is derived from an EMBL/GenBank/DDBJ whole genome shotgun (WGS) entry which is preliminary data.</text>
</comment>
<keyword evidence="3" id="KW-1003">Cell membrane</keyword>
<sequence>MLLTALKPGEELFRTPPTLLPERWEWSNFAEVWNVAPIGDHLRVTLIVATCSTLLVLLVAAPAAYYTARNAYRGRTAFLLLVLVTQMFAPTALVIGLYRQFVALDLVNTYAALILVNAAFNLAFSTWILTAAFAAVPRDLEDAGMTDGLGRIGVLVRITIPTALPGVVTAVIFTFITTWNEFVVALTLTNSPDRQPLTVGITAFIGQYEVQWQYLFAASLVAVLPVVVLFVFIERYLVTGLTAGSFR</sequence>
<dbReference type="EMBL" id="JADBGI010000020">
    <property type="protein sequence ID" value="MBE3001022.1"/>
    <property type="molecule type" value="Genomic_DNA"/>
</dbReference>
<gene>
    <name evidence="9" type="ORF">IDM40_20330</name>
</gene>
<proteinExistence type="inferred from homology"/>
<evidence type="ECO:0000256" key="4">
    <source>
        <dbReference type="ARBA" id="ARBA00022692"/>
    </source>
</evidence>
<dbReference type="CDD" id="cd06261">
    <property type="entry name" value="TM_PBP2"/>
    <property type="match status" value="1"/>
</dbReference>